<dbReference type="STRING" id="4577.A0A1D6N5C2"/>
<comment type="similarity">
    <text evidence="1">Belongs to the peptidase S33 family.</text>
</comment>
<dbReference type="PANTHER" id="PTHR43248">
    <property type="entry name" value="2-SUCCINYL-6-HYDROXY-2,4-CYCLOHEXADIENE-1-CARBOXYLATE SYNTHASE"/>
    <property type="match status" value="1"/>
</dbReference>
<dbReference type="InterPro" id="IPR000073">
    <property type="entry name" value="AB_hydrolase_1"/>
</dbReference>
<dbReference type="InterPro" id="IPR029058">
    <property type="entry name" value="AB_hydrolase_fold"/>
</dbReference>
<sequence>MSAAARAPPPPRALYAPSRRVPFGAVILSAPRPGARVRAARPREGNVHNHCLLTSSSLNSSSLLCPPCNCAQMALADTRIAYQPEVDKHAGVLAYELVQGNLVQWNSFMDKSIPDPPTAVLLHGILGSRKNWGSFAKRLAQEFPMWQFLLVDLRCHGDSTSIKKSGPHTVASTALDVLKLVCSFLRQLFMSSLFGFSFFSIFIFINRTRSVACLKMNSICVQLALSMVEQAAKPLARPVRVWVLDATPGKVRAGGDGEDHPAELIEFLRRMPEQVSSKQEVVDALVKGQFSMDVARWVATNLRRTSPLGQRPSSSFSWTFDLNGISEMYKSYEDTNLWRIVENVPRGVHINFLKAERSLHRWALEDLQRIYTAEELAADEGGGVEMHVLEDAGHWVHADNPDGLFRILSSTFRIETTIRGMQD</sequence>
<evidence type="ECO:0000313" key="3">
    <source>
        <dbReference type="EMBL" id="ONM35833.1"/>
    </source>
</evidence>
<dbReference type="PANTHER" id="PTHR43248:SF14">
    <property type="entry name" value="ALPHA_BETA-HYDROLASES SUPERFAMILY PROTEIN"/>
    <property type="match status" value="1"/>
</dbReference>
<dbReference type="SUPFAM" id="SSF53474">
    <property type="entry name" value="alpha/beta-Hydrolases"/>
    <property type="match status" value="1"/>
</dbReference>
<dbReference type="InParanoid" id="A0A1D6N5C2"/>
<reference evidence="3" key="1">
    <citation type="submission" date="2015-12" db="EMBL/GenBank/DDBJ databases">
        <title>Update maize B73 reference genome by single molecule sequencing technologies.</title>
        <authorList>
            <consortium name="Maize Genome Sequencing Project"/>
            <person name="Ware D."/>
        </authorList>
    </citation>
    <scope>NUCLEOTIDE SEQUENCE [LARGE SCALE GENOMIC DNA]</scope>
    <source>
        <tissue evidence="3">Seedling</tissue>
    </source>
</reference>
<dbReference type="Gene3D" id="3.40.50.1820">
    <property type="entry name" value="alpha/beta hydrolase"/>
    <property type="match status" value="1"/>
</dbReference>
<dbReference type="EMBL" id="CM007649">
    <property type="protein sequence ID" value="ONM35833.1"/>
    <property type="molecule type" value="Genomic_DNA"/>
</dbReference>
<dbReference type="FunCoup" id="A0A1D6N5C2">
    <property type="interactions" value="1154"/>
</dbReference>
<dbReference type="IntAct" id="A0A1D6N5C2">
    <property type="interactions" value="1"/>
</dbReference>
<dbReference type="InterPro" id="IPR051601">
    <property type="entry name" value="Serine_prot/Carboxylest_S33"/>
</dbReference>
<dbReference type="ExpressionAtlas" id="A0A1D6N5C2">
    <property type="expression patterns" value="baseline and differential"/>
</dbReference>
<accession>A0A1D6N5C2</accession>
<name>A0A1D6N5C2_MAIZE</name>
<keyword evidence="2 3" id="KW-0378">Hydrolase</keyword>
<gene>
    <name evidence="3" type="ORF">ZEAMMB73_Zm00001d042596</name>
</gene>
<dbReference type="GO" id="GO:0016787">
    <property type="term" value="F:hydrolase activity"/>
    <property type="evidence" value="ECO:0007669"/>
    <property type="project" value="UniProtKB-KW"/>
</dbReference>
<proteinExistence type="inferred from homology"/>
<organism evidence="3">
    <name type="scientific">Zea mays</name>
    <name type="common">Maize</name>
    <dbReference type="NCBI Taxonomy" id="4577"/>
    <lineage>
        <taxon>Eukaryota</taxon>
        <taxon>Viridiplantae</taxon>
        <taxon>Streptophyta</taxon>
        <taxon>Embryophyta</taxon>
        <taxon>Tracheophyta</taxon>
        <taxon>Spermatophyta</taxon>
        <taxon>Magnoliopsida</taxon>
        <taxon>Liliopsida</taxon>
        <taxon>Poales</taxon>
        <taxon>Poaceae</taxon>
        <taxon>PACMAD clade</taxon>
        <taxon>Panicoideae</taxon>
        <taxon>Andropogonodae</taxon>
        <taxon>Andropogoneae</taxon>
        <taxon>Tripsacinae</taxon>
        <taxon>Zea</taxon>
    </lineage>
</organism>
<protein>
    <submittedName>
        <fullName evidence="3">Alpha/beta-Hydrolases superfamily protein</fullName>
    </submittedName>
</protein>
<dbReference type="SMR" id="A0A1D6N5C2"/>
<evidence type="ECO:0000256" key="2">
    <source>
        <dbReference type="ARBA" id="ARBA00022801"/>
    </source>
</evidence>
<dbReference type="AlphaFoldDB" id="A0A1D6N5C2"/>
<dbReference type="Pfam" id="PF12697">
    <property type="entry name" value="Abhydrolase_6"/>
    <property type="match status" value="1"/>
</dbReference>
<evidence type="ECO:0000256" key="1">
    <source>
        <dbReference type="ARBA" id="ARBA00010088"/>
    </source>
</evidence>